<name>A0A1X6N444_9APHY</name>
<evidence type="ECO:0000256" key="1">
    <source>
        <dbReference type="SAM" id="SignalP"/>
    </source>
</evidence>
<dbReference type="RefSeq" id="XP_024340172.1">
    <property type="nucleotide sequence ID" value="XM_024476908.1"/>
</dbReference>
<gene>
    <name evidence="2" type="ORF">POSPLADRAFT_1033032</name>
</gene>
<feature type="chain" id="PRO_5011965003" evidence="1">
    <location>
        <begin position="19"/>
        <end position="377"/>
    </location>
</feature>
<keyword evidence="3" id="KW-1185">Reference proteome</keyword>
<keyword evidence="1" id="KW-0732">Signal</keyword>
<reference evidence="2 3" key="1">
    <citation type="submission" date="2017-04" db="EMBL/GenBank/DDBJ databases">
        <title>Genome Sequence of the Model Brown-Rot Fungus Postia placenta SB12.</title>
        <authorList>
            <consortium name="DOE Joint Genome Institute"/>
            <person name="Gaskell J."/>
            <person name="Kersten P."/>
            <person name="Larrondo L.F."/>
            <person name="Canessa P."/>
            <person name="Martinez D."/>
            <person name="Hibbett D."/>
            <person name="Schmoll M."/>
            <person name="Kubicek C.P."/>
            <person name="Martinez A.T."/>
            <person name="Yadav J."/>
            <person name="Master E."/>
            <person name="Magnuson J.K."/>
            <person name="James T."/>
            <person name="Yaver D."/>
            <person name="Berka R."/>
            <person name="Labutti K."/>
            <person name="Lipzen A."/>
            <person name="Aerts A."/>
            <person name="Barry K."/>
            <person name="Henrissat B."/>
            <person name="Blanchette R."/>
            <person name="Grigoriev I."/>
            <person name="Cullen D."/>
        </authorList>
    </citation>
    <scope>NUCLEOTIDE SEQUENCE [LARGE SCALE GENOMIC DNA]</scope>
    <source>
        <strain evidence="2 3">MAD-698-R-SB12</strain>
    </source>
</reference>
<feature type="signal peptide" evidence="1">
    <location>
        <begin position="1"/>
        <end position="18"/>
    </location>
</feature>
<dbReference type="OrthoDB" id="5421239at2759"/>
<dbReference type="EMBL" id="KZ110595">
    <property type="protein sequence ID" value="OSX63378.1"/>
    <property type="molecule type" value="Genomic_DNA"/>
</dbReference>
<dbReference type="InterPro" id="IPR025893">
    <property type="entry name" value="Tocopherol_cyclase"/>
</dbReference>
<dbReference type="GeneID" id="36321859"/>
<dbReference type="AlphaFoldDB" id="A0A1X6N444"/>
<dbReference type="SUPFAM" id="SSF159245">
    <property type="entry name" value="AttH-like"/>
    <property type="match status" value="1"/>
</dbReference>
<sequence length="377" mass="42789">MLWRSIHIFPLALTKTLLDYVQLITGVSLFVRRRDHFTPHPSAGFEGYYTRTQLDDGGTLATIFCCVRGAKTRENLVCVMYQPGSNSILPPFKYEFYPDRIDTTVHPLARPEYDRAFKLSAEDIGTMEVTSTSIHYTISVPQLEFHVDLRLTKDTPWSYERPLDGPMGPLLHLSDFLPLNWHVRSTASNAECSITRAGQTQRGKGTAHVEKNWGRSFPSGWIWSQASGPMGSTFCLAGGDALYGVQSYLIGYRSPRLQWDFRPPFTFAIGRFSPYMRVEHNSVSGTFNLETKTFTRKLAVSIAASPDSFIGLPAPLQEGHRPAFAFESFEASISIALWERRWPWQDWRLVETIWKETPCTALEFGGDFSHRTQANQD</sequence>
<dbReference type="GO" id="GO:0009976">
    <property type="term" value="F:tocopherol cyclase activity"/>
    <property type="evidence" value="ECO:0007669"/>
    <property type="project" value="InterPro"/>
</dbReference>
<proteinExistence type="predicted"/>
<organism evidence="2 3">
    <name type="scientific">Postia placenta MAD-698-R-SB12</name>
    <dbReference type="NCBI Taxonomy" id="670580"/>
    <lineage>
        <taxon>Eukaryota</taxon>
        <taxon>Fungi</taxon>
        <taxon>Dikarya</taxon>
        <taxon>Basidiomycota</taxon>
        <taxon>Agaricomycotina</taxon>
        <taxon>Agaricomycetes</taxon>
        <taxon>Polyporales</taxon>
        <taxon>Adustoporiaceae</taxon>
        <taxon>Rhodonia</taxon>
    </lineage>
</organism>
<evidence type="ECO:0000313" key="3">
    <source>
        <dbReference type="Proteomes" id="UP000194127"/>
    </source>
</evidence>
<dbReference type="PANTHER" id="PTHR35309:SF4">
    <property type="entry name" value="TOCOPHEROL CYCLASE"/>
    <property type="match status" value="1"/>
</dbReference>
<evidence type="ECO:0000313" key="2">
    <source>
        <dbReference type="EMBL" id="OSX63378.1"/>
    </source>
</evidence>
<dbReference type="Proteomes" id="UP000194127">
    <property type="component" value="Unassembled WGS sequence"/>
</dbReference>
<dbReference type="PANTHER" id="PTHR35309">
    <property type="match status" value="1"/>
</dbReference>
<protein>
    <submittedName>
        <fullName evidence="2">Uncharacterized protein</fullName>
    </submittedName>
</protein>
<accession>A0A1X6N444</accession>